<dbReference type="EC" id="2.7.11.24" evidence="1"/>
<dbReference type="PANTHER" id="PTHR48016:SF56">
    <property type="entry name" value="MAPKK KINASE"/>
    <property type="match status" value="1"/>
</dbReference>
<organism evidence="10 11">
    <name type="scientific">Polytolypa hystricis (strain UAMH7299)</name>
    <dbReference type="NCBI Taxonomy" id="1447883"/>
    <lineage>
        <taxon>Eukaryota</taxon>
        <taxon>Fungi</taxon>
        <taxon>Dikarya</taxon>
        <taxon>Ascomycota</taxon>
        <taxon>Pezizomycotina</taxon>
        <taxon>Eurotiomycetes</taxon>
        <taxon>Eurotiomycetidae</taxon>
        <taxon>Onygenales</taxon>
        <taxon>Onygenales incertae sedis</taxon>
        <taxon>Polytolypa</taxon>
    </lineage>
</organism>
<feature type="domain" description="Protein kinase" evidence="9">
    <location>
        <begin position="7"/>
        <end position="253"/>
    </location>
</feature>
<dbReference type="PROSITE" id="PS50011">
    <property type="entry name" value="PROTEIN_KINASE_DOM"/>
    <property type="match status" value="1"/>
</dbReference>
<comment type="catalytic activity">
    <reaction evidence="6">
        <text>L-threonyl-[protein] + ATP = O-phospho-L-threonyl-[protein] + ADP + H(+)</text>
        <dbReference type="Rhea" id="RHEA:46608"/>
        <dbReference type="Rhea" id="RHEA-COMP:11060"/>
        <dbReference type="Rhea" id="RHEA-COMP:11605"/>
        <dbReference type="ChEBI" id="CHEBI:15378"/>
        <dbReference type="ChEBI" id="CHEBI:30013"/>
        <dbReference type="ChEBI" id="CHEBI:30616"/>
        <dbReference type="ChEBI" id="CHEBI:61977"/>
        <dbReference type="ChEBI" id="CHEBI:456216"/>
        <dbReference type="EC" id="2.7.11.24"/>
    </reaction>
    <physiologicalReaction direction="left-to-right" evidence="6">
        <dbReference type="Rhea" id="RHEA:46609"/>
    </physiologicalReaction>
</comment>
<evidence type="ECO:0000256" key="5">
    <source>
        <dbReference type="ARBA" id="ARBA00022840"/>
    </source>
</evidence>
<name>A0A2B7YDC4_POLH7</name>
<dbReference type="InterPro" id="IPR011009">
    <property type="entry name" value="Kinase-like_dom_sf"/>
</dbReference>
<dbReference type="GO" id="GO:0004707">
    <property type="term" value="F:MAP kinase activity"/>
    <property type="evidence" value="ECO:0007669"/>
    <property type="project" value="UniProtKB-EC"/>
</dbReference>
<evidence type="ECO:0000259" key="9">
    <source>
        <dbReference type="PROSITE" id="PS50011"/>
    </source>
</evidence>
<dbReference type="EMBL" id="PDNA01000046">
    <property type="protein sequence ID" value="PGH19526.1"/>
    <property type="molecule type" value="Genomic_DNA"/>
</dbReference>
<comment type="catalytic activity">
    <reaction evidence="7">
        <text>L-seryl-[protein] + ATP = O-phospho-L-seryl-[protein] + ADP + H(+)</text>
        <dbReference type="Rhea" id="RHEA:17989"/>
        <dbReference type="Rhea" id="RHEA-COMP:9863"/>
        <dbReference type="Rhea" id="RHEA-COMP:11604"/>
        <dbReference type="ChEBI" id="CHEBI:15378"/>
        <dbReference type="ChEBI" id="CHEBI:29999"/>
        <dbReference type="ChEBI" id="CHEBI:30616"/>
        <dbReference type="ChEBI" id="CHEBI:83421"/>
        <dbReference type="ChEBI" id="CHEBI:456216"/>
        <dbReference type="EC" id="2.7.11.24"/>
    </reaction>
    <physiologicalReaction direction="left-to-right" evidence="7">
        <dbReference type="Rhea" id="RHEA:17990"/>
    </physiologicalReaction>
</comment>
<sequence length="329" mass="36776">MQIKIRWTPIDNHGSGNVGNVYKVVDMDSGKLMALKILKQPEGIPDLDAWRKSVYHALKREVEIISSLHHSFQPHVVNYIGSQDWDGLEVKIFTGLKEGNLALLIMSPGCEPEKIADVVFHHMLQALDFLALYQLIHRDSGCELQFQLGDFGSSNHVLFASARVGTPIYMAPEFYHLGMQTSKVDVWSLYVTILWTLNTSGIREKCETFPSYDDVDKAITQVASENLDNIREMANRNPEERASAAQMLIKCFGGNGLTTRRNRVPPSCSVLPGQRSALQPPHPRRILPFRVAAAAMRRRVKRAALKKSITPTTAPGDHHNNPTGASWLS</sequence>
<dbReference type="InterPro" id="IPR050538">
    <property type="entry name" value="MAP_kinase_kinase_kinase"/>
</dbReference>
<dbReference type="AlphaFoldDB" id="A0A2B7YDC4"/>
<evidence type="ECO:0000256" key="2">
    <source>
        <dbReference type="ARBA" id="ARBA00022679"/>
    </source>
</evidence>
<dbReference type="STRING" id="1447883.A0A2B7YDC4"/>
<evidence type="ECO:0000313" key="11">
    <source>
        <dbReference type="Proteomes" id="UP000224634"/>
    </source>
</evidence>
<evidence type="ECO:0000256" key="4">
    <source>
        <dbReference type="ARBA" id="ARBA00022777"/>
    </source>
</evidence>
<dbReference type="SUPFAM" id="SSF56112">
    <property type="entry name" value="Protein kinase-like (PK-like)"/>
    <property type="match status" value="1"/>
</dbReference>
<keyword evidence="2" id="KW-0808">Transferase</keyword>
<evidence type="ECO:0000313" key="10">
    <source>
        <dbReference type="EMBL" id="PGH19526.1"/>
    </source>
</evidence>
<reference evidence="10 11" key="1">
    <citation type="submission" date="2017-10" db="EMBL/GenBank/DDBJ databases">
        <title>Comparative genomics in systemic dimorphic fungi from Ajellomycetaceae.</title>
        <authorList>
            <person name="Munoz J.F."/>
            <person name="Mcewen J.G."/>
            <person name="Clay O.K."/>
            <person name="Cuomo C.A."/>
        </authorList>
    </citation>
    <scope>NUCLEOTIDE SEQUENCE [LARGE SCALE GENOMIC DNA]</scope>
    <source>
        <strain evidence="10 11">UAMH7299</strain>
    </source>
</reference>
<dbReference type="Proteomes" id="UP000224634">
    <property type="component" value="Unassembled WGS sequence"/>
</dbReference>
<dbReference type="Gene3D" id="1.10.510.10">
    <property type="entry name" value="Transferase(Phosphotransferase) domain 1"/>
    <property type="match status" value="1"/>
</dbReference>
<dbReference type="CDD" id="cd00180">
    <property type="entry name" value="PKc"/>
    <property type="match status" value="1"/>
</dbReference>
<dbReference type="OrthoDB" id="4062651at2759"/>
<gene>
    <name evidence="10" type="ORF">AJ80_03861</name>
</gene>
<evidence type="ECO:0000256" key="1">
    <source>
        <dbReference type="ARBA" id="ARBA00012411"/>
    </source>
</evidence>
<evidence type="ECO:0000256" key="3">
    <source>
        <dbReference type="ARBA" id="ARBA00022741"/>
    </source>
</evidence>
<keyword evidence="4 10" id="KW-0418">Kinase</keyword>
<feature type="region of interest" description="Disordered" evidence="8">
    <location>
        <begin position="306"/>
        <end position="329"/>
    </location>
</feature>
<protein>
    <recommendedName>
        <fullName evidence="1">mitogen-activated protein kinase</fullName>
        <ecNumber evidence="1">2.7.11.24</ecNumber>
    </recommendedName>
</protein>
<evidence type="ECO:0000256" key="6">
    <source>
        <dbReference type="ARBA" id="ARBA00047919"/>
    </source>
</evidence>
<proteinExistence type="predicted"/>
<dbReference type="PANTHER" id="PTHR48016">
    <property type="entry name" value="MAP KINASE KINASE KINASE SSK2-RELATED-RELATED"/>
    <property type="match status" value="1"/>
</dbReference>
<keyword evidence="3" id="KW-0547">Nucleotide-binding</keyword>
<keyword evidence="5" id="KW-0067">ATP-binding</keyword>
<dbReference type="Pfam" id="PF00069">
    <property type="entry name" value="Pkinase"/>
    <property type="match status" value="1"/>
</dbReference>
<comment type="caution">
    <text evidence="10">The sequence shown here is derived from an EMBL/GenBank/DDBJ whole genome shotgun (WGS) entry which is preliminary data.</text>
</comment>
<accession>A0A2B7YDC4</accession>
<evidence type="ECO:0000256" key="7">
    <source>
        <dbReference type="ARBA" id="ARBA00048130"/>
    </source>
</evidence>
<dbReference type="GO" id="GO:0005524">
    <property type="term" value="F:ATP binding"/>
    <property type="evidence" value="ECO:0007669"/>
    <property type="project" value="UniProtKB-KW"/>
</dbReference>
<dbReference type="InterPro" id="IPR000719">
    <property type="entry name" value="Prot_kinase_dom"/>
</dbReference>
<keyword evidence="11" id="KW-1185">Reference proteome</keyword>
<evidence type="ECO:0000256" key="8">
    <source>
        <dbReference type="SAM" id="MobiDB-lite"/>
    </source>
</evidence>